<accession>A0A915BKK8</accession>
<protein>
    <submittedName>
        <fullName evidence="2 3">Transposase</fullName>
    </submittedName>
</protein>
<organism evidence="1 3">
    <name type="scientific">Parascaris univalens</name>
    <name type="common">Nematode worm</name>
    <dbReference type="NCBI Taxonomy" id="6257"/>
    <lineage>
        <taxon>Eukaryota</taxon>
        <taxon>Metazoa</taxon>
        <taxon>Ecdysozoa</taxon>
        <taxon>Nematoda</taxon>
        <taxon>Chromadorea</taxon>
        <taxon>Rhabditida</taxon>
        <taxon>Spirurina</taxon>
        <taxon>Ascaridomorpha</taxon>
        <taxon>Ascaridoidea</taxon>
        <taxon>Ascarididae</taxon>
        <taxon>Parascaris</taxon>
    </lineage>
</organism>
<evidence type="ECO:0000313" key="2">
    <source>
        <dbReference type="WBParaSite" id="PgR044_g060_t05"/>
    </source>
</evidence>
<dbReference type="WBParaSite" id="PgR044_g060_t05">
    <property type="protein sequence ID" value="PgR044_g060_t05"/>
    <property type="gene ID" value="PgR044_g060"/>
</dbReference>
<dbReference type="Proteomes" id="UP000887569">
    <property type="component" value="Unplaced"/>
</dbReference>
<dbReference type="AlphaFoldDB" id="A0A915BKK8"/>
<evidence type="ECO:0000313" key="1">
    <source>
        <dbReference type="Proteomes" id="UP000887569"/>
    </source>
</evidence>
<sequence length="59" mass="6709">MCRQDRIVPREATFKRFKRRISTSGTIPLHPKDELSALINVVALISVQRSYQPMPVASV</sequence>
<evidence type="ECO:0000313" key="3">
    <source>
        <dbReference type="WBParaSite" id="PgR044_g060_t06"/>
    </source>
</evidence>
<name>A0A915BKK8_PARUN</name>
<keyword evidence="1" id="KW-1185">Reference proteome</keyword>
<dbReference type="WBParaSite" id="PgR044_g060_t06">
    <property type="protein sequence ID" value="PgR044_g060_t06"/>
    <property type="gene ID" value="PgR044_g060"/>
</dbReference>
<proteinExistence type="predicted"/>
<reference evidence="2 3" key="1">
    <citation type="submission" date="2022-11" db="UniProtKB">
        <authorList>
            <consortium name="WormBaseParasite"/>
        </authorList>
    </citation>
    <scope>IDENTIFICATION</scope>
</reference>